<proteinExistence type="inferred from homology"/>
<comment type="function">
    <text evidence="1">Component of the biogenesis of lysosome-related organelles complex-1 (BLOC-1) involved in endosomal cargo sorting.</text>
</comment>
<evidence type="ECO:0000313" key="10">
    <source>
        <dbReference type="EMBL" id="KAK7513020.1"/>
    </source>
</evidence>
<dbReference type="PANTHER" id="PTHR37787:SF1">
    <property type="entry name" value="BIOGENESIS OF LYSOSOME-RELATED ORGANELLES COMPLEX 1 SUBUNIT KXD1"/>
    <property type="match status" value="1"/>
</dbReference>
<evidence type="ECO:0000256" key="4">
    <source>
        <dbReference type="ARBA" id="ARBA00016207"/>
    </source>
</evidence>
<comment type="similarity">
    <text evidence="3">Belongs to the KXD1 family.</text>
</comment>
<gene>
    <name evidence="10" type="ORF">IWZ03DRAFT_44068</name>
</gene>
<evidence type="ECO:0000256" key="7">
    <source>
        <dbReference type="ARBA" id="ARBA00029808"/>
    </source>
</evidence>
<feature type="compositionally biased region" description="Low complexity" evidence="8">
    <location>
        <begin position="63"/>
        <end position="76"/>
    </location>
</feature>
<keyword evidence="6" id="KW-0967">Endosome</keyword>
<comment type="subcellular location">
    <subcellularLocation>
        <location evidence="2">Endosome</location>
    </subcellularLocation>
</comment>
<dbReference type="Proteomes" id="UP001363622">
    <property type="component" value="Unassembled WGS sequence"/>
</dbReference>
<evidence type="ECO:0000256" key="5">
    <source>
        <dbReference type="ARBA" id="ARBA00022448"/>
    </source>
</evidence>
<reference evidence="10 11" key="1">
    <citation type="submission" date="2024-04" db="EMBL/GenBank/DDBJ databases">
        <title>Phyllosticta paracitricarpa is synonymous to the EU quarantine fungus P. citricarpa based on phylogenomic analyses.</title>
        <authorList>
            <consortium name="Lawrence Berkeley National Laboratory"/>
            <person name="Van Ingen-Buijs V.A."/>
            <person name="Van Westerhoven A.C."/>
            <person name="Haridas S."/>
            <person name="Skiadas P."/>
            <person name="Martin F."/>
            <person name="Groenewald J.Z."/>
            <person name="Crous P.W."/>
            <person name="Seidl M.F."/>
        </authorList>
    </citation>
    <scope>NUCLEOTIDE SEQUENCE [LARGE SCALE GENOMIC DNA]</scope>
    <source>
        <strain evidence="10 11">CBS 123371</strain>
    </source>
</reference>
<protein>
    <recommendedName>
        <fullName evidence="4">Biogenesis of lysosome-related organelles complex 1 subunit KXD1</fullName>
    </recommendedName>
    <alternativeName>
        <fullName evidence="7">KxDL homolog</fullName>
    </alternativeName>
</protein>
<evidence type="ECO:0000256" key="3">
    <source>
        <dbReference type="ARBA" id="ARBA00005913"/>
    </source>
</evidence>
<keyword evidence="5" id="KW-0813">Transport</keyword>
<evidence type="ECO:0000256" key="8">
    <source>
        <dbReference type="SAM" id="MobiDB-lite"/>
    </source>
</evidence>
<evidence type="ECO:0000256" key="1">
    <source>
        <dbReference type="ARBA" id="ARBA00002069"/>
    </source>
</evidence>
<evidence type="ECO:0000256" key="6">
    <source>
        <dbReference type="ARBA" id="ARBA00022753"/>
    </source>
</evidence>
<dbReference type="EMBL" id="JBBPHU010000010">
    <property type="protein sequence ID" value="KAK7513020.1"/>
    <property type="molecule type" value="Genomic_DNA"/>
</dbReference>
<keyword evidence="11" id="KW-1185">Reference proteome</keyword>
<comment type="caution">
    <text evidence="10">The sequence shown here is derived from an EMBL/GenBank/DDBJ whole genome shotgun (WGS) entry which is preliminary data.</text>
</comment>
<feature type="domain" description="KxDL" evidence="9">
    <location>
        <begin position="112"/>
        <end position="197"/>
    </location>
</feature>
<evidence type="ECO:0000256" key="2">
    <source>
        <dbReference type="ARBA" id="ARBA00004177"/>
    </source>
</evidence>
<evidence type="ECO:0000259" key="9">
    <source>
        <dbReference type="Pfam" id="PF10241"/>
    </source>
</evidence>
<sequence>MTSTYYHPNPSMPLAMPSKRSSPNHAPHHSHHHHHPSHNPYAVSPPETADSVTTGGPPSYDPTATGASSSYAGSEYEASGPVGGGGYGAAGAGSSAAREAGGVDLLDYMGERLNGAFDVLGLERSVQMQCQTSGELNAKTRELMHLQALARQRLAATSRNFAEGMKAAKEVQRDLEWTQKRVSSINQRAARKYPNEYKMASERYPAPVDC</sequence>
<accession>A0ABR1KEQ8</accession>
<organism evidence="10 11">
    <name type="scientific">Phyllosticta citriasiana</name>
    <dbReference type="NCBI Taxonomy" id="595635"/>
    <lineage>
        <taxon>Eukaryota</taxon>
        <taxon>Fungi</taxon>
        <taxon>Dikarya</taxon>
        <taxon>Ascomycota</taxon>
        <taxon>Pezizomycotina</taxon>
        <taxon>Dothideomycetes</taxon>
        <taxon>Dothideomycetes incertae sedis</taxon>
        <taxon>Botryosphaeriales</taxon>
        <taxon>Phyllostictaceae</taxon>
        <taxon>Phyllosticta</taxon>
    </lineage>
</organism>
<dbReference type="InterPro" id="IPR019371">
    <property type="entry name" value="KxDL_dom"/>
</dbReference>
<evidence type="ECO:0000313" key="11">
    <source>
        <dbReference type="Proteomes" id="UP001363622"/>
    </source>
</evidence>
<feature type="compositionally biased region" description="Basic residues" evidence="8">
    <location>
        <begin position="26"/>
        <end position="37"/>
    </location>
</feature>
<dbReference type="Pfam" id="PF10241">
    <property type="entry name" value="KxDL"/>
    <property type="match status" value="1"/>
</dbReference>
<feature type="region of interest" description="Disordered" evidence="8">
    <location>
        <begin position="1"/>
        <end position="76"/>
    </location>
</feature>
<dbReference type="InterPro" id="IPR051390">
    <property type="entry name" value="BLOC-1_subunit_KXD1"/>
</dbReference>
<name>A0ABR1KEQ8_9PEZI</name>
<dbReference type="PANTHER" id="PTHR37787">
    <property type="entry name" value="BIOGENESIS OF LYSOSOME-RELATED ORGANELLES COMPLEX 1 SUBUNIT KXD1"/>
    <property type="match status" value="1"/>
</dbReference>